<feature type="non-terminal residue" evidence="2">
    <location>
        <position position="1"/>
    </location>
</feature>
<protein>
    <submittedName>
        <fullName evidence="2">Uncharacterized protein</fullName>
    </submittedName>
</protein>
<organism evidence="2">
    <name type="scientific">marine metagenome</name>
    <dbReference type="NCBI Taxonomy" id="408172"/>
    <lineage>
        <taxon>unclassified sequences</taxon>
        <taxon>metagenomes</taxon>
        <taxon>ecological metagenomes</taxon>
    </lineage>
</organism>
<name>A0A381RLR0_9ZZZZ</name>
<dbReference type="EMBL" id="UINC01002041">
    <property type="protein sequence ID" value="SUZ92211.1"/>
    <property type="molecule type" value="Genomic_DNA"/>
</dbReference>
<sequence>VYRGQYSIQFLSAVVQPGDAYDLPPCDTLNQLGDKGQDPLVNQHPFDSPEDGHQKYCDYCSKKSEQGPDYQTRKKQKMLHP</sequence>
<feature type="region of interest" description="Disordered" evidence="1">
    <location>
        <begin position="35"/>
        <end position="81"/>
    </location>
</feature>
<evidence type="ECO:0000313" key="2">
    <source>
        <dbReference type="EMBL" id="SUZ92211.1"/>
    </source>
</evidence>
<gene>
    <name evidence="2" type="ORF">METZ01_LOCUS45065</name>
</gene>
<accession>A0A381RLR0</accession>
<proteinExistence type="predicted"/>
<dbReference type="AlphaFoldDB" id="A0A381RLR0"/>
<evidence type="ECO:0000256" key="1">
    <source>
        <dbReference type="SAM" id="MobiDB-lite"/>
    </source>
</evidence>
<feature type="compositionally biased region" description="Basic and acidic residues" evidence="1">
    <location>
        <begin position="50"/>
        <end position="66"/>
    </location>
</feature>
<reference evidence="2" key="1">
    <citation type="submission" date="2018-05" db="EMBL/GenBank/DDBJ databases">
        <authorList>
            <person name="Lanie J.A."/>
            <person name="Ng W.-L."/>
            <person name="Kazmierczak K.M."/>
            <person name="Andrzejewski T.M."/>
            <person name="Davidsen T.M."/>
            <person name="Wayne K.J."/>
            <person name="Tettelin H."/>
            <person name="Glass J.I."/>
            <person name="Rusch D."/>
            <person name="Podicherti R."/>
            <person name="Tsui H.-C.T."/>
            <person name="Winkler M.E."/>
        </authorList>
    </citation>
    <scope>NUCLEOTIDE SEQUENCE</scope>
</reference>